<keyword evidence="1" id="KW-0413">Isomerase</keyword>
<dbReference type="EC" id="5.1.1.13" evidence="1"/>
<sequence>MTSYNTSSTDYPKKFQQELHHPMLRKLGLIGGLSWHSTLEYYTYLNQSINEHFGNNTNPPLVLLNLDQYNMHQLQKADRWDTIATMLIEACDQLYKAGASAVMFCANTPHKVYHDVQPHSMIPILHIGDAIGNAVRKKGLCKVGLIGTIFTMEEPFIEKILKDKYDIDMMVPDQKEDREKLHTIIQKELSLGILKPETKKYILDQVAILESNGAEGIILGCTEFPLIIGQNDLKIPVFNTTLLHAQMGVDFILGSDF</sequence>
<dbReference type="Proteomes" id="UP001184833">
    <property type="component" value="Unassembled WGS sequence"/>
</dbReference>
<organism evidence="1 2">
    <name type="scientific">Chryseobacterium vietnamense</name>
    <dbReference type="NCBI Taxonomy" id="866785"/>
    <lineage>
        <taxon>Bacteria</taxon>
        <taxon>Pseudomonadati</taxon>
        <taxon>Bacteroidota</taxon>
        <taxon>Flavobacteriia</taxon>
        <taxon>Flavobacteriales</taxon>
        <taxon>Weeksellaceae</taxon>
        <taxon>Chryseobacterium group</taxon>
        <taxon>Chryseobacterium</taxon>
    </lineage>
</organism>
<evidence type="ECO:0000313" key="1">
    <source>
        <dbReference type="EMBL" id="MDR6459497.1"/>
    </source>
</evidence>
<dbReference type="EMBL" id="JAVDQX010000002">
    <property type="protein sequence ID" value="MDR6459497.1"/>
    <property type="molecule type" value="Genomic_DNA"/>
</dbReference>
<protein>
    <submittedName>
        <fullName evidence="1">Aspartate racemase</fullName>
        <ecNumber evidence="1">5.1.1.13</ecNumber>
    </submittedName>
</protein>
<evidence type="ECO:0000313" key="2">
    <source>
        <dbReference type="Proteomes" id="UP001184833"/>
    </source>
</evidence>
<comment type="caution">
    <text evidence="1">The sequence shown here is derived from an EMBL/GenBank/DDBJ whole genome shotgun (WGS) entry which is preliminary data.</text>
</comment>
<name>A0ACC6J8V6_9FLAO</name>
<gene>
    <name evidence="1" type="ORF">J2786_002604</name>
</gene>
<keyword evidence="2" id="KW-1185">Reference proteome</keyword>
<proteinExistence type="predicted"/>
<accession>A0ACC6J8V6</accession>
<reference evidence="1" key="1">
    <citation type="submission" date="2023-07" db="EMBL/GenBank/DDBJ databases">
        <title>Sorghum-associated microbial communities from plants grown in Nebraska, USA.</title>
        <authorList>
            <person name="Schachtman D."/>
        </authorList>
    </citation>
    <scope>NUCLEOTIDE SEQUENCE</scope>
    <source>
        <strain evidence="1">DS2329</strain>
    </source>
</reference>